<dbReference type="Proteomes" id="UP000013232">
    <property type="component" value="Unassembled WGS sequence"/>
</dbReference>
<keyword evidence="2" id="KW-1185">Reference proteome</keyword>
<evidence type="ECO:0000313" key="1">
    <source>
        <dbReference type="EMBL" id="ENO84542.1"/>
    </source>
</evidence>
<dbReference type="EMBL" id="AMXE01000103">
    <property type="protein sequence ID" value="ENO84542.1"/>
    <property type="molecule type" value="Genomic_DNA"/>
</dbReference>
<dbReference type="STRING" id="1123367.GCA_000621305_00671"/>
<accession>N6YQ71</accession>
<dbReference type="eggNOG" id="COG1618">
    <property type="taxonomic scope" value="Bacteria"/>
</dbReference>
<evidence type="ECO:0000313" key="2">
    <source>
        <dbReference type="Proteomes" id="UP000013232"/>
    </source>
</evidence>
<dbReference type="OrthoDB" id="6050629at2"/>
<protein>
    <recommendedName>
        <fullName evidence="3">DUF2478 domain-containing protein</fullName>
    </recommendedName>
</protein>
<proteinExistence type="predicted"/>
<dbReference type="RefSeq" id="WP_004344931.1">
    <property type="nucleotide sequence ID" value="NZ_AMXE01000103.1"/>
</dbReference>
<comment type="caution">
    <text evidence="1">The sequence shown here is derived from an EMBL/GenBank/DDBJ whole genome shotgun (WGS) entry which is preliminary data.</text>
</comment>
<sequence>MPAEPLAAILYTPEDKIEALLAQAACMLASRGVRLGGVIQHDIAGTDDTPHTMELEDLASGSRFALTQDLGSGSDACSLDTAALAEAAAAVRDSLAAPPDLVLINKFGAQEVGGAGLRDEIGQAVAAGIPLLTAVGIRFADDWHTYTGGTGVLLEARLDAILAWWDSR</sequence>
<dbReference type="AlphaFoldDB" id="N6YQ71"/>
<name>N6YQ71_THAL4</name>
<gene>
    <name evidence="1" type="ORF">C666_17165</name>
</gene>
<evidence type="ECO:0008006" key="3">
    <source>
        <dbReference type="Google" id="ProtNLM"/>
    </source>
</evidence>
<dbReference type="Pfam" id="PF10649">
    <property type="entry name" value="DUF2478"/>
    <property type="match status" value="1"/>
</dbReference>
<organism evidence="1 2">
    <name type="scientific">Thauera linaloolentis (strain DSM 12138 / JCM 21573 / CCUG 41526 / CIP 105981 / IAM 15112 / NBRC 102519 / 47Lol)</name>
    <dbReference type="NCBI Taxonomy" id="1123367"/>
    <lineage>
        <taxon>Bacteria</taxon>
        <taxon>Pseudomonadati</taxon>
        <taxon>Pseudomonadota</taxon>
        <taxon>Betaproteobacteria</taxon>
        <taxon>Rhodocyclales</taxon>
        <taxon>Zoogloeaceae</taxon>
        <taxon>Thauera</taxon>
    </lineage>
</organism>
<reference evidence="1 2" key="1">
    <citation type="submission" date="2012-09" db="EMBL/GenBank/DDBJ databases">
        <title>Draft Genome Sequences of 6 Strains from Genus Thauera.</title>
        <authorList>
            <person name="Liu B."/>
            <person name="Shapleigh J.P."/>
            <person name="Frostegard A.H."/>
        </authorList>
    </citation>
    <scope>NUCLEOTIDE SEQUENCE [LARGE SCALE GENOMIC DNA]</scope>
    <source>
        <strain evidence="2">47Lol / DSM 12138</strain>
    </source>
</reference>
<dbReference type="InterPro" id="IPR018912">
    <property type="entry name" value="DUF2478"/>
</dbReference>